<name>A0A4P9WFT3_9FUNG</name>
<dbReference type="AlphaFoldDB" id="A0A4P9WFT3"/>
<feature type="region of interest" description="Disordered" evidence="1">
    <location>
        <begin position="1"/>
        <end position="39"/>
    </location>
</feature>
<sequence>MADELSEPFSELSLRSDETSHPTPVPSPPPTATLGPPRRPCPRLPAELLRVIFRSRAGTDIGDKHDDKAFYGMAKRKELLRFSLISRACAFAVEAVELCILDVPWAALALVSAVLLQSPNLVALRVRPSGSPQRFPGVEKAADLAAITRNIASLQYIHLGNTVPGEQLGALLETNLGPLIQAPLPRDTCTFELVRLCFRSLSTKPTVLAEPYRERHVRRCYPFSRDPSALIASLPLLDPDVKISYAELDITSGILESSA</sequence>
<proteinExistence type="predicted"/>
<evidence type="ECO:0000313" key="2">
    <source>
        <dbReference type="EMBL" id="RKO90188.1"/>
    </source>
</evidence>
<evidence type="ECO:0000256" key="1">
    <source>
        <dbReference type="SAM" id="MobiDB-lite"/>
    </source>
</evidence>
<protein>
    <submittedName>
        <fullName evidence="2">Uncharacterized protein</fullName>
    </submittedName>
</protein>
<reference evidence="3" key="1">
    <citation type="journal article" date="2018" name="Nat. Microbiol.">
        <title>Leveraging single-cell genomics to expand the fungal tree of life.</title>
        <authorList>
            <person name="Ahrendt S.R."/>
            <person name="Quandt C.A."/>
            <person name="Ciobanu D."/>
            <person name="Clum A."/>
            <person name="Salamov A."/>
            <person name="Andreopoulos B."/>
            <person name="Cheng J.F."/>
            <person name="Woyke T."/>
            <person name="Pelin A."/>
            <person name="Henrissat B."/>
            <person name="Reynolds N.K."/>
            <person name="Benny G.L."/>
            <person name="Smith M.E."/>
            <person name="James T.Y."/>
            <person name="Grigoriev I.V."/>
        </authorList>
    </citation>
    <scope>NUCLEOTIDE SEQUENCE [LARGE SCALE GENOMIC DNA]</scope>
</reference>
<organism evidence="2 3">
    <name type="scientific">Blyttiomyces helicus</name>
    <dbReference type="NCBI Taxonomy" id="388810"/>
    <lineage>
        <taxon>Eukaryota</taxon>
        <taxon>Fungi</taxon>
        <taxon>Fungi incertae sedis</taxon>
        <taxon>Chytridiomycota</taxon>
        <taxon>Chytridiomycota incertae sedis</taxon>
        <taxon>Chytridiomycetes</taxon>
        <taxon>Chytridiomycetes incertae sedis</taxon>
        <taxon>Blyttiomyces</taxon>
    </lineage>
</organism>
<accession>A0A4P9WFT3</accession>
<dbReference type="EMBL" id="KZ995682">
    <property type="protein sequence ID" value="RKO90188.1"/>
    <property type="molecule type" value="Genomic_DNA"/>
</dbReference>
<evidence type="ECO:0000313" key="3">
    <source>
        <dbReference type="Proteomes" id="UP000269721"/>
    </source>
</evidence>
<feature type="compositionally biased region" description="Pro residues" evidence="1">
    <location>
        <begin position="23"/>
        <end position="39"/>
    </location>
</feature>
<keyword evidence="3" id="KW-1185">Reference proteome</keyword>
<gene>
    <name evidence="2" type="ORF">BDK51DRAFT_41194</name>
</gene>
<dbReference type="Proteomes" id="UP000269721">
    <property type="component" value="Unassembled WGS sequence"/>
</dbReference>